<dbReference type="PaxDb" id="35128-Thaps5795"/>
<name>B8C3X4_THAPS</name>
<dbReference type="InParanoid" id="B8C3X4"/>
<evidence type="ECO:0000313" key="2">
    <source>
        <dbReference type="Proteomes" id="UP000001449"/>
    </source>
</evidence>
<dbReference type="AlphaFoldDB" id="B8C3X4"/>
<organism evidence="1 2">
    <name type="scientific">Thalassiosira pseudonana</name>
    <name type="common">Marine diatom</name>
    <name type="synonym">Cyclotella nana</name>
    <dbReference type="NCBI Taxonomy" id="35128"/>
    <lineage>
        <taxon>Eukaryota</taxon>
        <taxon>Sar</taxon>
        <taxon>Stramenopiles</taxon>
        <taxon>Ochrophyta</taxon>
        <taxon>Bacillariophyta</taxon>
        <taxon>Coscinodiscophyceae</taxon>
        <taxon>Thalassiosirophycidae</taxon>
        <taxon>Thalassiosirales</taxon>
        <taxon>Thalassiosiraceae</taxon>
        <taxon>Thalassiosira</taxon>
    </lineage>
</organism>
<protein>
    <submittedName>
        <fullName evidence="1">Uncharacterized protein</fullName>
    </submittedName>
</protein>
<dbReference type="EMBL" id="CM000642">
    <property type="protein sequence ID" value="EED92199.1"/>
    <property type="molecule type" value="Genomic_DNA"/>
</dbReference>
<gene>
    <name evidence="1" type="ORF">THAPSDRAFT_5795</name>
</gene>
<reference evidence="1 2" key="2">
    <citation type="journal article" date="2008" name="Nature">
        <title>The Phaeodactylum genome reveals the evolutionary history of diatom genomes.</title>
        <authorList>
            <person name="Bowler C."/>
            <person name="Allen A.E."/>
            <person name="Badger J.H."/>
            <person name="Grimwood J."/>
            <person name="Jabbari K."/>
            <person name="Kuo A."/>
            <person name="Maheswari U."/>
            <person name="Martens C."/>
            <person name="Maumus F."/>
            <person name="Otillar R.P."/>
            <person name="Rayko E."/>
            <person name="Salamov A."/>
            <person name="Vandepoele K."/>
            <person name="Beszteri B."/>
            <person name="Gruber A."/>
            <person name="Heijde M."/>
            <person name="Katinka M."/>
            <person name="Mock T."/>
            <person name="Valentin K."/>
            <person name="Verret F."/>
            <person name="Berges J.A."/>
            <person name="Brownlee C."/>
            <person name="Cadoret J.P."/>
            <person name="Chiovitti A."/>
            <person name="Choi C.J."/>
            <person name="Coesel S."/>
            <person name="De Martino A."/>
            <person name="Detter J.C."/>
            <person name="Durkin C."/>
            <person name="Falciatore A."/>
            <person name="Fournet J."/>
            <person name="Haruta M."/>
            <person name="Huysman M.J."/>
            <person name="Jenkins B.D."/>
            <person name="Jiroutova K."/>
            <person name="Jorgensen R.E."/>
            <person name="Joubert Y."/>
            <person name="Kaplan A."/>
            <person name="Kroger N."/>
            <person name="Kroth P.G."/>
            <person name="La Roche J."/>
            <person name="Lindquist E."/>
            <person name="Lommer M."/>
            <person name="Martin-Jezequel V."/>
            <person name="Lopez P.J."/>
            <person name="Lucas S."/>
            <person name="Mangogna M."/>
            <person name="McGinnis K."/>
            <person name="Medlin L.K."/>
            <person name="Montsant A."/>
            <person name="Oudot-Le Secq M.P."/>
            <person name="Napoli C."/>
            <person name="Obornik M."/>
            <person name="Parker M.S."/>
            <person name="Petit J.L."/>
            <person name="Porcel B.M."/>
            <person name="Poulsen N."/>
            <person name="Robison M."/>
            <person name="Rychlewski L."/>
            <person name="Rynearson T.A."/>
            <person name="Schmutz J."/>
            <person name="Shapiro H."/>
            <person name="Siaut M."/>
            <person name="Stanley M."/>
            <person name="Sussman M.R."/>
            <person name="Taylor A.R."/>
            <person name="Vardi A."/>
            <person name="von Dassow P."/>
            <person name="Vyverman W."/>
            <person name="Willis A."/>
            <person name="Wyrwicz L.S."/>
            <person name="Rokhsar D.S."/>
            <person name="Weissenbach J."/>
            <person name="Armbrust E.V."/>
            <person name="Green B.R."/>
            <person name="Van de Peer Y."/>
            <person name="Grigoriev I.V."/>
        </authorList>
    </citation>
    <scope>NUCLEOTIDE SEQUENCE [LARGE SCALE GENOMIC DNA]</scope>
    <source>
        <strain evidence="1 2">CCMP1335</strain>
    </source>
</reference>
<dbReference type="Proteomes" id="UP000001449">
    <property type="component" value="Chromosome 5"/>
</dbReference>
<dbReference type="RefSeq" id="XP_002290447.1">
    <property type="nucleotide sequence ID" value="XM_002290411.1"/>
</dbReference>
<sequence>MAPQNNTDQSSPKRRLVSFSEMTQVVTVEPPAPPDAENIWHSKQDKALFKRALVNDVRRISRRLSDAPRDSVPQDELYECLGLECLLSPELLARSAEGRRLHTAAILSEQAHQRVFANDDEEDDGSYLSYVSAVSSKPTRERAHQLAVGYWNFMD</sequence>
<evidence type="ECO:0000313" key="1">
    <source>
        <dbReference type="EMBL" id="EED92199.1"/>
    </source>
</evidence>
<dbReference type="HOGENOM" id="CLU_129585_0_0_1"/>
<reference evidence="1 2" key="1">
    <citation type="journal article" date="2004" name="Science">
        <title>The genome of the diatom Thalassiosira pseudonana: ecology, evolution, and metabolism.</title>
        <authorList>
            <person name="Armbrust E.V."/>
            <person name="Berges J.A."/>
            <person name="Bowler C."/>
            <person name="Green B.R."/>
            <person name="Martinez D."/>
            <person name="Putnam N.H."/>
            <person name="Zhou S."/>
            <person name="Allen A.E."/>
            <person name="Apt K.E."/>
            <person name="Bechner M."/>
            <person name="Brzezinski M.A."/>
            <person name="Chaal B.K."/>
            <person name="Chiovitti A."/>
            <person name="Davis A.K."/>
            <person name="Demarest M.S."/>
            <person name="Detter J.C."/>
            <person name="Glavina T."/>
            <person name="Goodstein D."/>
            <person name="Hadi M.Z."/>
            <person name="Hellsten U."/>
            <person name="Hildebrand M."/>
            <person name="Jenkins B.D."/>
            <person name="Jurka J."/>
            <person name="Kapitonov V.V."/>
            <person name="Kroger N."/>
            <person name="Lau W.W."/>
            <person name="Lane T.W."/>
            <person name="Larimer F.W."/>
            <person name="Lippmeier J.C."/>
            <person name="Lucas S."/>
            <person name="Medina M."/>
            <person name="Montsant A."/>
            <person name="Obornik M."/>
            <person name="Parker M.S."/>
            <person name="Palenik B."/>
            <person name="Pazour G.J."/>
            <person name="Richardson P.M."/>
            <person name="Rynearson T.A."/>
            <person name="Saito M.A."/>
            <person name="Schwartz D.C."/>
            <person name="Thamatrakoln K."/>
            <person name="Valentin K."/>
            <person name="Vardi A."/>
            <person name="Wilkerson F.P."/>
            <person name="Rokhsar D.S."/>
        </authorList>
    </citation>
    <scope>NUCLEOTIDE SEQUENCE [LARGE SCALE GENOMIC DNA]</scope>
    <source>
        <strain evidence="1 2">CCMP1335</strain>
    </source>
</reference>
<accession>B8C3X4</accession>
<keyword evidence="2" id="KW-1185">Reference proteome</keyword>
<dbReference type="KEGG" id="tps:THAPSDRAFT_5795"/>
<dbReference type="GeneID" id="7444917"/>
<proteinExistence type="predicted"/>